<protein>
    <recommendedName>
        <fullName evidence="4">UbiA prenyltransferase</fullName>
    </recommendedName>
</protein>
<feature type="transmembrane region" description="Helical" evidence="1">
    <location>
        <begin position="95"/>
        <end position="114"/>
    </location>
</feature>
<dbReference type="STRING" id="907348.TresaDRAFT_1373"/>
<dbReference type="RefSeq" id="WP_002703669.1">
    <property type="nucleotide sequence ID" value="NZ_AGRW01000043.1"/>
</dbReference>
<feature type="transmembrane region" description="Helical" evidence="1">
    <location>
        <begin position="120"/>
        <end position="140"/>
    </location>
</feature>
<feature type="transmembrane region" description="Helical" evidence="1">
    <location>
        <begin position="209"/>
        <end position="228"/>
    </location>
</feature>
<gene>
    <name evidence="2" type="ORF">TresaDRAFT_1373</name>
</gene>
<feature type="transmembrane region" description="Helical" evidence="1">
    <location>
        <begin position="152"/>
        <end position="171"/>
    </location>
</feature>
<reference evidence="2 3" key="1">
    <citation type="submission" date="2011-09" db="EMBL/GenBank/DDBJ databases">
        <title>The draft genome of Treponema saccharophilum DSM 2985.</title>
        <authorList>
            <consortium name="US DOE Joint Genome Institute (JGI-PGF)"/>
            <person name="Lucas S."/>
            <person name="Copeland A."/>
            <person name="Lapidus A."/>
            <person name="Glavina del Rio T."/>
            <person name="Dalin E."/>
            <person name="Tice H."/>
            <person name="Bruce D."/>
            <person name="Goodwin L."/>
            <person name="Pitluck S."/>
            <person name="Peters L."/>
            <person name="Kyrpides N."/>
            <person name="Mavromatis K."/>
            <person name="Ivanova N."/>
            <person name="Markowitz V."/>
            <person name="Cheng J.-F."/>
            <person name="Hugenholtz P."/>
            <person name="Woyke T."/>
            <person name="Wu D."/>
            <person name="Gronow S."/>
            <person name="Wellnitz S."/>
            <person name="Brambilla E."/>
            <person name="Klenk H.-P."/>
            <person name="Eisen J.A."/>
        </authorList>
    </citation>
    <scope>NUCLEOTIDE SEQUENCE [LARGE SCALE GENOMIC DNA]</scope>
    <source>
        <strain evidence="2 3">DSM 2985</strain>
    </source>
</reference>
<evidence type="ECO:0000313" key="3">
    <source>
        <dbReference type="Proteomes" id="UP000003571"/>
    </source>
</evidence>
<evidence type="ECO:0000256" key="1">
    <source>
        <dbReference type="SAM" id="Phobius"/>
    </source>
</evidence>
<comment type="caution">
    <text evidence="2">The sequence shown here is derived from an EMBL/GenBank/DDBJ whole genome shotgun (WGS) entry which is preliminary data.</text>
</comment>
<sequence length="264" mass="31221">MLSNSFFFLPLLYRFHTRKSGRFTVIPFLLTDFLPPLAFLVSDGISLSAEFFITYAIAYLAMFNCYEFGYMINDAITILHEIKPTIRLTESEREFFYKDGILIAGVRCFFLIIFSFALRFLFSISVETMILGCLLLLFAYCVNNHYRNGFRFIANLLLNLSKYVIPVLPFALWNNQFAYILLFCMFPLPRFLCFFIKHAVKKYDKFLDFIQFFTSLICSFLAVFLYQLREIESFTVIFCFCFFIYRLAVFLMHNISNTNKECNK</sequence>
<name>H7EJV0_9SPIR</name>
<feature type="transmembrane region" description="Helical" evidence="1">
    <location>
        <begin position="47"/>
        <end position="66"/>
    </location>
</feature>
<feature type="transmembrane region" description="Helical" evidence="1">
    <location>
        <begin position="177"/>
        <end position="197"/>
    </location>
</feature>
<dbReference type="EMBL" id="AGRW01000043">
    <property type="protein sequence ID" value="EIC02037.1"/>
    <property type="molecule type" value="Genomic_DNA"/>
</dbReference>
<dbReference type="Proteomes" id="UP000003571">
    <property type="component" value="Unassembled WGS sequence"/>
</dbReference>
<organism evidence="2 3">
    <name type="scientific">Treponema saccharophilum DSM 2985</name>
    <dbReference type="NCBI Taxonomy" id="907348"/>
    <lineage>
        <taxon>Bacteria</taxon>
        <taxon>Pseudomonadati</taxon>
        <taxon>Spirochaetota</taxon>
        <taxon>Spirochaetia</taxon>
        <taxon>Spirochaetales</taxon>
        <taxon>Treponemataceae</taxon>
        <taxon>Treponema</taxon>
    </lineage>
</organism>
<keyword evidence="1" id="KW-0472">Membrane</keyword>
<keyword evidence="1" id="KW-0812">Transmembrane</keyword>
<evidence type="ECO:0000313" key="2">
    <source>
        <dbReference type="EMBL" id="EIC02037.1"/>
    </source>
</evidence>
<feature type="transmembrane region" description="Helical" evidence="1">
    <location>
        <begin position="234"/>
        <end position="255"/>
    </location>
</feature>
<dbReference type="eggNOG" id="ENOG5032PUQ">
    <property type="taxonomic scope" value="Bacteria"/>
</dbReference>
<proteinExistence type="predicted"/>
<evidence type="ECO:0008006" key="4">
    <source>
        <dbReference type="Google" id="ProtNLM"/>
    </source>
</evidence>
<dbReference type="OrthoDB" id="6194141at2"/>
<dbReference type="AlphaFoldDB" id="H7EJV0"/>
<keyword evidence="3" id="KW-1185">Reference proteome</keyword>
<keyword evidence="1" id="KW-1133">Transmembrane helix</keyword>
<feature type="transmembrane region" description="Helical" evidence="1">
    <location>
        <begin position="21"/>
        <end position="41"/>
    </location>
</feature>
<accession>H7EJV0</accession>